<comment type="caution">
    <text evidence="2">The sequence shown here is derived from an EMBL/GenBank/DDBJ whole genome shotgun (WGS) entry which is preliminary data.</text>
</comment>
<dbReference type="GO" id="GO:0016853">
    <property type="term" value="F:isomerase activity"/>
    <property type="evidence" value="ECO:0007669"/>
    <property type="project" value="UniProtKB-KW"/>
</dbReference>
<dbReference type="RefSeq" id="WP_210655587.1">
    <property type="nucleotide sequence ID" value="NZ_JAGKSP010000001.1"/>
</dbReference>
<reference evidence="2 4" key="1">
    <citation type="submission" date="2021-04" db="EMBL/GenBank/DDBJ databases">
        <title>Paenibacillus sp. DLE-14 whole genome sequence.</title>
        <authorList>
            <person name="Ham Y.J."/>
        </authorList>
    </citation>
    <scope>NUCLEOTIDE SEQUENCE [LARGE SCALE GENOMIC DNA]</scope>
    <source>
        <strain evidence="2 4">DLE-14</strain>
    </source>
</reference>
<gene>
    <name evidence="2" type="ORF">I8J30_04060</name>
    <name evidence="3" type="ORF">I8J30_12135</name>
</gene>
<dbReference type="InterPro" id="IPR050312">
    <property type="entry name" value="IolE/XylAMocC-like"/>
</dbReference>
<dbReference type="Pfam" id="PF01261">
    <property type="entry name" value="AP_endonuc_2"/>
    <property type="match status" value="1"/>
</dbReference>
<sequence length="257" mass="28744">MVAYGWCRGIEDAELLHKYGFDYIECPLSALQLENEVLHQELLRAYLDSPLPVYAFNVFFPGDIKVVGPDVDPERIRRYLYRAAKAMNQIGSKISVLGSGRARDIPDGWERNRAEDQLLHLLSWISEELKGSGVTLAIEPLNKKETNLIGSVAEAVHFAKQINHPAIRVLADFYHMDEDSEALDTLTAHKDWLAHIHIADTGRLSPGTGQYPYAEFAAQLTAAGYKGGISAECSLQRLDEELPASLTFMKQTFQRIG</sequence>
<dbReference type="InterPro" id="IPR013022">
    <property type="entry name" value="Xyl_isomerase-like_TIM-brl"/>
</dbReference>
<organism evidence="2 4">
    <name type="scientific">Paenibacillus lignilyticus</name>
    <dbReference type="NCBI Taxonomy" id="1172615"/>
    <lineage>
        <taxon>Bacteria</taxon>
        <taxon>Bacillati</taxon>
        <taxon>Bacillota</taxon>
        <taxon>Bacilli</taxon>
        <taxon>Bacillales</taxon>
        <taxon>Paenibacillaceae</taxon>
        <taxon>Paenibacillus</taxon>
    </lineage>
</organism>
<evidence type="ECO:0000259" key="1">
    <source>
        <dbReference type="Pfam" id="PF01261"/>
    </source>
</evidence>
<dbReference type="SUPFAM" id="SSF51658">
    <property type="entry name" value="Xylose isomerase-like"/>
    <property type="match status" value="1"/>
</dbReference>
<dbReference type="EMBL" id="JAGKSP010000004">
    <property type="protein sequence ID" value="MBP3963456.1"/>
    <property type="molecule type" value="Genomic_DNA"/>
</dbReference>
<dbReference type="Proteomes" id="UP000673394">
    <property type="component" value="Unassembled WGS sequence"/>
</dbReference>
<keyword evidence="4" id="KW-1185">Reference proteome</keyword>
<dbReference type="PANTHER" id="PTHR12110:SF41">
    <property type="entry name" value="INOSOSE DEHYDRATASE"/>
    <property type="match status" value="1"/>
</dbReference>
<dbReference type="PANTHER" id="PTHR12110">
    <property type="entry name" value="HYDROXYPYRUVATE ISOMERASE"/>
    <property type="match status" value="1"/>
</dbReference>
<evidence type="ECO:0000313" key="3">
    <source>
        <dbReference type="EMBL" id="MBP3963456.1"/>
    </source>
</evidence>
<dbReference type="InterPro" id="IPR036237">
    <property type="entry name" value="Xyl_isomerase-like_sf"/>
</dbReference>
<name>A0ABS5C9V0_9BACL</name>
<accession>A0ABS5C9V0</accession>
<evidence type="ECO:0000313" key="4">
    <source>
        <dbReference type="Proteomes" id="UP000673394"/>
    </source>
</evidence>
<protein>
    <submittedName>
        <fullName evidence="2">Sugar phosphate isomerase/epimerase</fullName>
    </submittedName>
</protein>
<dbReference type="Gene3D" id="3.20.20.150">
    <property type="entry name" value="Divalent-metal-dependent TIM barrel enzymes"/>
    <property type="match status" value="1"/>
</dbReference>
<proteinExistence type="predicted"/>
<keyword evidence="2" id="KW-0413">Isomerase</keyword>
<evidence type="ECO:0000313" key="2">
    <source>
        <dbReference type="EMBL" id="MBP3961873.1"/>
    </source>
</evidence>
<dbReference type="EMBL" id="JAGKSP010000001">
    <property type="protein sequence ID" value="MBP3961873.1"/>
    <property type="molecule type" value="Genomic_DNA"/>
</dbReference>
<feature type="domain" description="Xylose isomerase-like TIM barrel" evidence="1">
    <location>
        <begin position="14"/>
        <end position="250"/>
    </location>
</feature>